<dbReference type="PANTHER" id="PTHR11352:SF0">
    <property type="entry name" value="PROLIFERATING CELL NUCLEAR ANTIGEN"/>
    <property type="match status" value="1"/>
</dbReference>
<feature type="region of interest" description="Disordered" evidence="11">
    <location>
        <begin position="656"/>
        <end position="681"/>
    </location>
</feature>
<keyword evidence="5 9" id="KW-0238">DNA-binding</keyword>
<dbReference type="Proteomes" id="UP000615446">
    <property type="component" value="Unassembled WGS sequence"/>
</dbReference>
<dbReference type="SUPFAM" id="SSF55979">
    <property type="entry name" value="DNA clamp"/>
    <property type="match status" value="2"/>
</dbReference>
<evidence type="ECO:0000313" key="15">
    <source>
        <dbReference type="EMBL" id="GES96941.1"/>
    </source>
</evidence>
<dbReference type="GO" id="GO:0006298">
    <property type="term" value="P:mismatch repair"/>
    <property type="evidence" value="ECO:0007669"/>
    <property type="project" value="TreeGrafter"/>
</dbReference>
<feature type="domain" description="Proliferating cell nuclear antigen PCNA C-terminal" evidence="13">
    <location>
        <begin position="129"/>
        <end position="255"/>
    </location>
</feature>
<evidence type="ECO:0000259" key="13">
    <source>
        <dbReference type="Pfam" id="PF02747"/>
    </source>
</evidence>
<dbReference type="CDD" id="cd00577">
    <property type="entry name" value="PCNA"/>
    <property type="match status" value="1"/>
</dbReference>
<feature type="coiled-coil region" evidence="10">
    <location>
        <begin position="338"/>
        <end position="372"/>
    </location>
</feature>
<protein>
    <recommendedName>
        <fullName evidence="8">DNA sliding clamp PCNA</fullName>
    </recommendedName>
</protein>
<feature type="region of interest" description="Disordered" evidence="11">
    <location>
        <begin position="491"/>
        <end position="518"/>
    </location>
</feature>
<dbReference type="GO" id="GO:0006272">
    <property type="term" value="P:leading strand elongation"/>
    <property type="evidence" value="ECO:0007669"/>
    <property type="project" value="TreeGrafter"/>
</dbReference>
<organism evidence="15 16">
    <name type="scientific">Rhizophagus clarus</name>
    <dbReference type="NCBI Taxonomy" id="94130"/>
    <lineage>
        <taxon>Eukaryota</taxon>
        <taxon>Fungi</taxon>
        <taxon>Fungi incertae sedis</taxon>
        <taxon>Mucoromycota</taxon>
        <taxon>Glomeromycotina</taxon>
        <taxon>Glomeromycetes</taxon>
        <taxon>Glomerales</taxon>
        <taxon>Glomeraceae</taxon>
        <taxon>Rhizophagus</taxon>
    </lineage>
</organism>
<dbReference type="FunFam" id="3.10.150.10:FF:000006">
    <property type="entry name" value="Proliferating cell nuclear antigen"/>
    <property type="match status" value="1"/>
</dbReference>
<evidence type="ECO:0000256" key="10">
    <source>
        <dbReference type="SAM" id="Coils"/>
    </source>
</evidence>
<feature type="domain" description="Proliferating cell nuclear antigen PCNA N-terminal" evidence="12">
    <location>
        <begin position="1"/>
        <end position="125"/>
    </location>
</feature>
<comment type="caution">
    <text evidence="15">The sequence shown here is derived from an EMBL/GenBank/DDBJ whole genome shotgun (WGS) entry which is preliminary data.</text>
</comment>
<dbReference type="EMBL" id="BLAL01000254">
    <property type="protein sequence ID" value="GES96941.1"/>
    <property type="molecule type" value="Genomic_DNA"/>
</dbReference>
<keyword evidence="10" id="KW-0175">Coiled coil</keyword>
<sequence length="1325" mass="150127">MFEARLSQGALLKKLLEAIKELVTDANFDCNETGIALQAMDNSHVALVSLLLRSEGFHPYRCDRGFSLGVNLNSLSKILKCAGNDDIITLKADDNSADSLSLCFESPSNERVSEYELKLMDIDQEHLSIPETDYEATIVMSSTEFQRICRDLMVISESVSIDVAKDAIVFSAEGEMGTGSVKLKQNPSVDKPEEQVTIELNNSVSLQFSLKYLMNFTKGTPLSDQVMLGLSENMPLLVEYKMDDAGYIRFYLAPKVDLNAVATRRCFDFFILSKRSFGRKSFTFSTGKRMQNSSNHINASLVNTKGNQTMSSNVGEGLVPASMVQNILEWQRQALETIREQNKANQVTQQQNNALLQRIDTLQQYIHNYKRDIEHFDAMDLDNTETICTFEDIKEDNQFIPATRGSSSNDALFVKDKDGQHISLRQSPDMEVERRHKKALEDLDNEWRVKYAQLQSKYDAQYKAYQELKEHYQKRSTEWKRVKKWLDEQKFVQKNPERTDQEGNEDHIGQPNNSNHDMANVNAEEQDNLPSKGDENLGILEGTTPELAINLEEGNYEFLLDEEDPSSSKKRTADMAIIQENIENDRLPSTEVTNKRYRTFTTGKQENELQDKLNEFDEAFISDDVITNTPYNNRFKAESKRPQTSADNIYDDNESANLLTPITPTPIKNKSVDKESNNKINYPKEGEGYRYIETTRKKNERRQLMAQDCPDCRKYYEMTGISLSLQCDHKQMIGKHRVKYSRPQTPPGFWKVGFPTSQEIAEINELSIAYEREREEQKRKEMEFAKSPGRELDSCLCNDNKSPHIFKYSSMSVKNTLKRSDLFGNNHNKDMTEQLLITPTNNNILSRLPKNGKNNSTCKNYPLTEENLKLHTGMVPSSRETKAHFVLIYVDLQKRLVDLEAQLNKEAEEAKEKFNASLPENTPPVIPEVIHVSQSPQTISPTIDDEVPSSFSTNDITCSNEPEIRSPKSIEEIPSLLDSVIKNVRKSQRIKNLFKKTAKKITLIIKKSPYNDNNNLTPHFDKETASLNVELSVPPSPSQSTVRSRRNSSPPFKNIFIPHSSKSTHNRTDSADTTHTLSIHPTSPPSSLNNNNNAPCSSAQNSPVLPPLLTSNTNTHLNSSNLPFSNNSSPPSPNNEKCENDVCKASPEYRDSGISLVPPGGRSGHHSREHSISSILRKVGNFYAFQKDNQHQFDGHRREKSWGPFSSIALGSKDNETQLLAFRYPSIYLDSRDLEDQDNSSCSGGAFVSEFDGMSGKQKEKERSVTFDLDVQQPSTSDEETGLNKRKRCSVINKNAQSTIIPVDFSDNIMKEIDALNILRTTNVK</sequence>
<comment type="function">
    <text evidence="7">This protein is an auxiliary protein of DNA polymerase delta and is involved in the control of eukaryotic DNA replication by increasing the polymerase's processibility during elongation of the leading strand. Involved in DNA repair.</text>
</comment>
<reference evidence="15" key="1">
    <citation type="submission" date="2019-10" db="EMBL/GenBank/DDBJ databases">
        <title>Conservation and host-specific expression of non-tandemly repeated heterogenous ribosome RNA gene in arbuscular mycorrhizal fungi.</title>
        <authorList>
            <person name="Maeda T."/>
            <person name="Kobayashi Y."/>
            <person name="Nakagawa T."/>
            <person name="Ezawa T."/>
            <person name="Yamaguchi K."/>
            <person name="Bino T."/>
            <person name="Nishimoto Y."/>
            <person name="Shigenobu S."/>
            <person name="Kawaguchi M."/>
        </authorList>
    </citation>
    <scope>NUCLEOTIDE SEQUENCE</scope>
    <source>
        <strain evidence="15">HR1</strain>
    </source>
</reference>
<evidence type="ECO:0000256" key="3">
    <source>
        <dbReference type="ARBA" id="ARBA00022705"/>
    </source>
</evidence>
<evidence type="ECO:0000256" key="11">
    <source>
        <dbReference type="SAM" id="MobiDB-lite"/>
    </source>
</evidence>
<dbReference type="InterPro" id="IPR022659">
    <property type="entry name" value="Pr_cel_nuc_antig_CS"/>
</dbReference>
<feature type="compositionally biased region" description="Basic and acidic residues" evidence="11">
    <location>
        <begin position="670"/>
        <end position="681"/>
    </location>
</feature>
<dbReference type="GO" id="GO:0043626">
    <property type="term" value="C:PCNA complex"/>
    <property type="evidence" value="ECO:0007669"/>
    <property type="project" value="UniProtKB-ARBA"/>
</dbReference>
<comment type="function">
    <text evidence="8">This protein is an auxiliary protein of DNA polymerase delta and is involved in the control of eukaryotic DNA replication by increasing the polymerase's processivity during elongation of the leading strand.</text>
</comment>
<evidence type="ECO:0000313" key="16">
    <source>
        <dbReference type="Proteomes" id="UP000615446"/>
    </source>
</evidence>
<keyword evidence="6 8" id="KW-0539">Nucleus</keyword>
<evidence type="ECO:0000256" key="5">
    <source>
        <dbReference type="ARBA" id="ARBA00023125"/>
    </source>
</evidence>
<evidence type="ECO:0000259" key="12">
    <source>
        <dbReference type="Pfam" id="PF00705"/>
    </source>
</evidence>
<proteinExistence type="inferred from homology"/>
<keyword evidence="4" id="KW-0227">DNA damage</keyword>
<gene>
    <name evidence="15" type="ORF">RCL2_002354200</name>
</gene>
<dbReference type="InterPro" id="IPR013882">
    <property type="entry name" value="Ctp1_C"/>
</dbReference>
<dbReference type="Pfam" id="PF02747">
    <property type="entry name" value="PCNA_C"/>
    <property type="match status" value="1"/>
</dbReference>
<dbReference type="GO" id="GO:0006275">
    <property type="term" value="P:regulation of DNA replication"/>
    <property type="evidence" value="ECO:0007669"/>
    <property type="project" value="InterPro"/>
</dbReference>
<evidence type="ECO:0000256" key="8">
    <source>
        <dbReference type="RuleBase" id="RU000641"/>
    </source>
</evidence>
<dbReference type="InterPro" id="IPR022649">
    <property type="entry name" value="Pr_cel_nuc_antig_C"/>
</dbReference>
<dbReference type="PROSITE" id="PS01251">
    <property type="entry name" value="PCNA_1"/>
    <property type="match status" value="1"/>
</dbReference>
<feature type="coiled-coil region" evidence="10">
    <location>
        <begin position="889"/>
        <end position="916"/>
    </location>
</feature>
<evidence type="ECO:0000256" key="2">
    <source>
        <dbReference type="ARBA" id="ARBA00010462"/>
    </source>
</evidence>
<dbReference type="OrthoDB" id="534348at2759"/>
<dbReference type="GO" id="GO:0003677">
    <property type="term" value="F:DNA binding"/>
    <property type="evidence" value="ECO:0007669"/>
    <property type="project" value="UniProtKB-KW"/>
</dbReference>
<feature type="compositionally biased region" description="Basic and acidic residues" evidence="11">
    <location>
        <begin position="491"/>
        <end position="508"/>
    </location>
</feature>
<evidence type="ECO:0000256" key="4">
    <source>
        <dbReference type="ARBA" id="ARBA00022763"/>
    </source>
</evidence>
<evidence type="ECO:0000256" key="9">
    <source>
        <dbReference type="RuleBase" id="RU003671"/>
    </source>
</evidence>
<dbReference type="HAMAP" id="MF_00317">
    <property type="entry name" value="DNApol_clamp_arch"/>
    <property type="match status" value="1"/>
</dbReference>
<feature type="domain" description="DNA endonuclease activator Ctp1 C-terminal" evidence="14">
    <location>
        <begin position="728"/>
        <end position="759"/>
    </location>
</feature>
<name>A0A8H3M322_9GLOM</name>
<comment type="similarity">
    <text evidence="2 9">Belongs to the PCNA family.</text>
</comment>
<comment type="subcellular location">
    <subcellularLocation>
        <location evidence="1 8">Nucleus</location>
    </subcellularLocation>
</comment>
<evidence type="ECO:0000256" key="7">
    <source>
        <dbReference type="ARBA" id="ARBA00054163"/>
    </source>
</evidence>
<evidence type="ECO:0000256" key="1">
    <source>
        <dbReference type="ARBA" id="ARBA00004123"/>
    </source>
</evidence>
<feature type="compositionally biased region" description="Polar residues" evidence="11">
    <location>
        <begin position="1038"/>
        <end position="1051"/>
    </location>
</feature>
<keyword evidence="3 9" id="KW-0235">DNA replication</keyword>
<dbReference type="InterPro" id="IPR000730">
    <property type="entry name" value="Pr_cel_nuc_antig"/>
</dbReference>
<dbReference type="Pfam" id="PF00705">
    <property type="entry name" value="PCNA_N"/>
    <property type="match status" value="1"/>
</dbReference>
<accession>A0A8H3M322</accession>
<dbReference type="PROSITE" id="PS00293">
    <property type="entry name" value="PCNA_2"/>
    <property type="match status" value="1"/>
</dbReference>
<dbReference type="PRINTS" id="PR00339">
    <property type="entry name" value="PCNACYCLIN"/>
</dbReference>
<dbReference type="Pfam" id="PF08573">
    <property type="entry name" value="SAE2"/>
    <property type="match status" value="1"/>
</dbReference>
<evidence type="ECO:0000256" key="6">
    <source>
        <dbReference type="ARBA" id="ARBA00023242"/>
    </source>
</evidence>
<feature type="region of interest" description="Disordered" evidence="11">
    <location>
        <begin position="1030"/>
        <end position="1141"/>
    </location>
</feature>
<dbReference type="NCBIfam" id="TIGR00590">
    <property type="entry name" value="pcna"/>
    <property type="match status" value="1"/>
</dbReference>
<dbReference type="InterPro" id="IPR046938">
    <property type="entry name" value="DNA_clamp_sf"/>
</dbReference>
<dbReference type="InterPro" id="IPR022648">
    <property type="entry name" value="Pr_cel_nuc_antig_N"/>
</dbReference>
<evidence type="ECO:0000259" key="14">
    <source>
        <dbReference type="Pfam" id="PF08573"/>
    </source>
</evidence>
<feature type="compositionally biased region" description="Polar residues" evidence="11">
    <location>
        <begin position="656"/>
        <end position="668"/>
    </location>
</feature>
<dbReference type="FunFam" id="3.10.150.10:FF:000008">
    <property type="entry name" value="Proliferating cell nuclear antigen"/>
    <property type="match status" value="1"/>
</dbReference>
<dbReference type="PANTHER" id="PTHR11352">
    <property type="entry name" value="PROLIFERATING CELL NUCLEAR ANTIGEN"/>
    <property type="match status" value="1"/>
</dbReference>
<dbReference type="GO" id="GO:0030337">
    <property type="term" value="F:DNA polymerase processivity factor activity"/>
    <property type="evidence" value="ECO:0007669"/>
    <property type="project" value="InterPro"/>
</dbReference>
<dbReference type="FunFam" id="3.70.10.10:FF:000001">
    <property type="entry name" value="Proliferating cell nuclear antigen"/>
    <property type="match status" value="1"/>
</dbReference>
<dbReference type="GO" id="GO:0019985">
    <property type="term" value="P:translesion synthesis"/>
    <property type="evidence" value="ECO:0007669"/>
    <property type="project" value="TreeGrafter"/>
</dbReference>
<dbReference type="Gene3D" id="3.10.150.10">
    <property type="entry name" value="DNA Polymerase III, subunit A, domain 2"/>
    <property type="match status" value="2"/>
</dbReference>
<feature type="compositionally biased region" description="Low complexity" evidence="11">
    <location>
        <begin position="1085"/>
        <end position="1129"/>
    </location>
</feature>